<evidence type="ECO:0000313" key="19">
    <source>
        <dbReference type="Proteomes" id="UP001642487"/>
    </source>
</evidence>
<evidence type="ECO:0000256" key="6">
    <source>
        <dbReference type="ARBA" id="ARBA00022679"/>
    </source>
</evidence>
<sequence>MKFNHCHWARVYREGGGGISRVLNSYFLRETSLPGFTMPELSWRHHTLIQALLARGPLREDHFHSVFTRITGNTPDNDQQLFNSYLLTINKALSFAQFELRGCRNQYDGRVYYGLVNNVSDEQSKLGTKYSVPQIAFYKSIVEAIAQDPSAQGGISNISALNLQLENQLGEPGSQSQVIPPAFKNFSISLKEKTISELVQDKWLNCTPDGFVNLGVRSFLDLRSWFRSNDVPSCEVCNEAGVKAELCHSEGCTVRVHRYCLKKMLSNKKSKRACPGCGIRWRSTTSNMESREEENEPDTRNQDQPSSNRRKKSRLSIDIDLEPNEDSTAEASQPPPDSRRATRSSARQQ</sequence>
<name>A0ABP0Y2Y4_9ROSI</name>
<evidence type="ECO:0000256" key="15">
    <source>
        <dbReference type="RuleBase" id="RU368018"/>
    </source>
</evidence>
<evidence type="ECO:0000256" key="2">
    <source>
        <dbReference type="ARBA" id="ARBA00004123"/>
    </source>
</evidence>
<evidence type="ECO:0000256" key="10">
    <source>
        <dbReference type="ARBA" id="ARBA00022786"/>
    </source>
</evidence>
<dbReference type="CDD" id="cd16493">
    <property type="entry name" value="RING-CH-C4HC3_NSE1"/>
    <property type="match status" value="1"/>
</dbReference>
<accession>A0ABP0Y2Y4</accession>
<dbReference type="PANTHER" id="PTHR20973">
    <property type="entry name" value="NON-SMC ELEMENT 1-RELATED"/>
    <property type="match status" value="1"/>
</dbReference>
<dbReference type="EMBL" id="OZ021736">
    <property type="protein sequence ID" value="CAK9314095.1"/>
    <property type="molecule type" value="Genomic_DNA"/>
</dbReference>
<comment type="subcellular location">
    <subcellularLocation>
        <location evidence="2 15">Nucleus</location>
    </subcellularLocation>
</comment>
<dbReference type="InterPro" id="IPR014857">
    <property type="entry name" value="Nse1_RING_C4HC3-type"/>
</dbReference>
<comment type="catalytic activity">
    <reaction evidence="1 15">
        <text>S-ubiquitinyl-[E2 ubiquitin-conjugating enzyme]-L-cysteine + [acceptor protein]-L-lysine = [E2 ubiquitin-conjugating enzyme]-L-cysteine + N(6)-ubiquitinyl-[acceptor protein]-L-lysine.</text>
        <dbReference type="EC" id="2.3.2.27"/>
    </reaction>
</comment>
<dbReference type="Pfam" id="PF07574">
    <property type="entry name" value="SMC_Nse1"/>
    <property type="match status" value="1"/>
</dbReference>
<keyword evidence="9 15" id="KW-0863">Zinc-finger</keyword>
<evidence type="ECO:0000256" key="16">
    <source>
        <dbReference type="SAM" id="MobiDB-lite"/>
    </source>
</evidence>
<dbReference type="Gene3D" id="3.90.1150.220">
    <property type="match status" value="1"/>
</dbReference>
<protein>
    <recommendedName>
        <fullName evidence="5 15">Non-structural maintenance of chromosomes element 1 homolog</fullName>
        <ecNumber evidence="4 15">2.3.2.27</ecNumber>
    </recommendedName>
</protein>
<keyword evidence="13 15" id="KW-0234">DNA repair</keyword>
<evidence type="ECO:0000256" key="3">
    <source>
        <dbReference type="ARBA" id="ARBA00010258"/>
    </source>
</evidence>
<keyword evidence="19" id="KW-1185">Reference proteome</keyword>
<dbReference type="InterPro" id="IPR011513">
    <property type="entry name" value="Nse1"/>
</dbReference>
<evidence type="ECO:0000256" key="1">
    <source>
        <dbReference type="ARBA" id="ARBA00000900"/>
    </source>
</evidence>
<dbReference type="Pfam" id="PF08746">
    <property type="entry name" value="zf-RING-like"/>
    <property type="match status" value="1"/>
</dbReference>
<evidence type="ECO:0000256" key="5">
    <source>
        <dbReference type="ARBA" id="ARBA00019422"/>
    </source>
</evidence>
<comment type="subunit">
    <text evidence="15">Component of the Smc5-Smc6 complex.</text>
</comment>
<evidence type="ECO:0000256" key="7">
    <source>
        <dbReference type="ARBA" id="ARBA00022723"/>
    </source>
</evidence>
<dbReference type="PANTHER" id="PTHR20973:SF0">
    <property type="entry name" value="NON-STRUCTURAL MAINTENANCE OF CHROMOSOMES ELEMENT 1 HOMOLOG"/>
    <property type="match status" value="1"/>
</dbReference>
<evidence type="ECO:0000256" key="4">
    <source>
        <dbReference type="ARBA" id="ARBA00012483"/>
    </source>
</evidence>
<proteinExistence type="inferred from homology"/>
<evidence type="ECO:0000313" key="18">
    <source>
        <dbReference type="EMBL" id="CAK9314095.1"/>
    </source>
</evidence>
<keyword evidence="11 15" id="KW-0862">Zinc</keyword>
<dbReference type="Proteomes" id="UP001642487">
    <property type="component" value="Chromosome 2"/>
</dbReference>
<keyword evidence="10 15" id="KW-0833">Ubl conjugation pathway</keyword>
<evidence type="ECO:0000256" key="8">
    <source>
        <dbReference type="ARBA" id="ARBA00022763"/>
    </source>
</evidence>
<keyword evidence="7 15" id="KW-0479">Metal-binding</keyword>
<organism evidence="18 19">
    <name type="scientific">Citrullus colocynthis</name>
    <name type="common">colocynth</name>
    <dbReference type="NCBI Taxonomy" id="252529"/>
    <lineage>
        <taxon>Eukaryota</taxon>
        <taxon>Viridiplantae</taxon>
        <taxon>Streptophyta</taxon>
        <taxon>Embryophyta</taxon>
        <taxon>Tracheophyta</taxon>
        <taxon>Spermatophyta</taxon>
        <taxon>Magnoliopsida</taxon>
        <taxon>eudicotyledons</taxon>
        <taxon>Gunneridae</taxon>
        <taxon>Pentapetalae</taxon>
        <taxon>rosids</taxon>
        <taxon>fabids</taxon>
        <taxon>Cucurbitales</taxon>
        <taxon>Cucurbitaceae</taxon>
        <taxon>Benincaseae</taxon>
        <taxon>Citrullus</taxon>
    </lineage>
</organism>
<evidence type="ECO:0000256" key="11">
    <source>
        <dbReference type="ARBA" id="ARBA00022833"/>
    </source>
</evidence>
<gene>
    <name evidence="18" type="ORF">CITCOLO1_LOCUS5836</name>
</gene>
<evidence type="ECO:0000256" key="14">
    <source>
        <dbReference type="ARBA" id="ARBA00023242"/>
    </source>
</evidence>
<evidence type="ECO:0000256" key="12">
    <source>
        <dbReference type="ARBA" id="ARBA00023172"/>
    </source>
</evidence>
<evidence type="ECO:0000256" key="13">
    <source>
        <dbReference type="ARBA" id="ARBA00023204"/>
    </source>
</evidence>
<reference evidence="18 19" key="1">
    <citation type="submission" date="2024-03" db="EMBL/GenBank/DDBJ databases">
        <authorList>
            <person name="Gkanogiannis A."/>
            <person name="Becerra Lopez-Lavalle L."/>
        </authorList>
    </citation>
    <scope>NUCLEOTIDE SEQUENCE [LARGE SCALE GENOMIC DNA]</scope>
</reference>
<keyword evidence="14 15" id="KW-0539">Nucleus</keyword>
<keyword evidence="12 15" id="KW-0233">DNA recombination</keyword>
<evidence type="ECO:0000256" key="9">
    <source>
        <dbReference type="ARBA" id="ARBA00022771"/>
    </source>
</evidence>
<comment type="similarity">
    <text evidence="3 15">Belongs to the NSE1 family.</text>
</comment>
<keyword evidence="8 15" id="KW-0227">DNA damage</keyword>
<feature type="compositionally biased region" description="Acidic residues" evidence="16">
    <location>
        <begin position="319"/>
        <end position="328"/>
    </location>
</feature>
<dbReference type="InterPro" id="IPR036388">
    <property type="entry name" value="WH-like_DNA-bd_sf"/>
</dbReference>
<dbReference type="EC" id="2.3.2.27" evidence="4 15"/>
<feature type="domain" description="Non-structural maintenance of chromosomes element 1 RING C4HC3-type" evidence="17">
    <location>
        <begin position="234"/>
        <end position="277"/>
    </location>
</feature>
<feature type="region of interest" description="Disordered" evidence="16">
    <location>
        <begin position="285"/>
        <end position="349"/>
    </location>
</feature>
<keyword evidence="6 15" id="KW-0808">Transferase</keyword>
<dbReference type="Gene3D" id="3.30.40.10">
    <property type="entry name" value="Zinc/RING finger domain, C3HC4 (zinc finger)"/>
    <property type="match status" value="1"/>
</dbReference>
<dbReference type="Gene3D" id="1.10.10.10">
    <property type="entry name" value="Winged helix-like DNA-binding domain superfamily/Winged helix DNA-binding domain"/>
    <property type="match status" value="1"/>
</dbReference>
<evidence type="ECO:0000259" key="17">
    <source>
        <dbReference type="Pfam" id="PF08746"/>
    </source>
</evidence>
<dbReference type="InterPro" id="IPR013083">
    <property type="entry name" value="Znf_RING/FYVE/PHD"/>
</dbReference>